<accession>A0A1X7VS22</accession>
<dbReference type="InParanoid" id="A0A1X7VS22"/>
<organism evidence="1">
    <name type="scientific">Amphimedon queenslandica</name>
    <name type="common">Sponge</name>
    <dbReference type="NCBI Taxonomy" id="400682"/>
    <lineage>
        <taxon>Eukaryota</taxon>
        <taxon>Metazoa</taxon>
        <taxon>Porifera</taxon>
        <taxon>Demospongiae</taxon>
        <taxon>Heteroscleromorpha</taxon>
        <taxon>Haplosclerida</taxon>
        <taxon>Niphatidae</taxon>
        <taxon>Amphimedon</taxon>
    </lineage>
</organism>
<sequence length="26" mass="2746">MSSRKDSSTTCVSVNRNTVGLFSTPA</sequence>
<name>A0A1X7VS22_AMPQE</name>
<dbReference type="EnsemblMetazoa" id="Aqu2.1.42213_001">
    <property type="protein sequence ID" value="Aqu2.1.42213_001"/>
    <property type="gene ID" value="Aqu2.1.42213"/>
</dbReference>
<protein>
    <submittedName>
        <fullName evidence="1">Uncharacterized protein</fullName>
    </submittedName>
</protein>
<evidence type="ECO:0000313" key="1">
    <source>
        <dbReference type="EnsemblMetazoa" id="Aqu2.1.42213_001"/>
    </source>
</evidence>
<proteinExistence type="predicted"/>
<reference evidence="1" key="1">
    <citation type="submission" date="2017-05" db="UniProtKB">
        <authorList>
            <consortium name="EnsemblMetazoa"/>
        </authorList>
    </citation>
    <scope>IDENTIFICATION</scope>
</reference>
<dbReference type="AlphaFoldDB" id="A0A1X7VS22"/>